<dbReference type="OrthoDB" id="7365409at2"/>
<dbReference type="eggNOG" id="ENOG502ZRDI">
    <property type="taxonomic scope" value="Bacteria"/>
</dbReference>
<dbReference type="PATRIC" id="fig|1244869.3.peg.2037"/>
<evidence type="ECO:0008006" key="4">
    <source>
        <dbReference type="Google" id="ProtNLM"/>
    </source>
</evidence>
<evidence type="ECO:0000313" key="2">
    <source>
        <dbReference type="EMBL" id="EME70142.1"/>
    </source>
</evidence>
<gene>
    <name evidence="2" type="ORF">H261_10064</name>
</gene>
<reference evidence="2 3" key="1">
    <citation type="journal article" date="2014" name="Genome Announc.">
        <title>Draft Genome Sequence of Magnetospirillum sp. Strain SO-1, a Freshwater Magnetotactic Bacterium Isolated from the Ol'khovka River, Russia.</title>
        <authorList>
            <person name="Grouzdev D.S."/>
            <person name="Dziuba M.V."/>
            <person name="Sukhacheva M.S."/>
            <person name="Mardanov A.V."/>
            <person name="Beletskiy A.V."/>
            <person name="Kuznetsov B.B."/>
            <person name="Skryabin K.G."/>
        </authorList>
    </citation>
    <scope>NUCLEOTIDE SEQUENCE [LARGE SCALE GENOMIC DNA]</scope>
    <source>
        <strain evidence="2 3">SO-1</strain>
    </source>
</reference>
<sequence length="70" mass="7557">MKKIILAMGTVMLLAGCGPGRWEPFGGFTDPVCMPDGSVAFYQEADTKGNLGEPRAKKENCPWNKPAAKK</sequence>
<dbReference type="AlphaFoldDB" id="M2ZS29"/>
<dbReference type="PROSITE" id="PS51257">
    <property type="entry name" value="PROKAR_LIPOPROTEIN"/>
    <property type="match status" value="1"/>
</dbReference>
<dbReference type="RefSeq" id="WP_008616963.1">
    <property type="nucleotide sequence ID" value="NZ_AONQ01000022.1"/>
</dbReference>
<dbReference type="EMBL" id="AONQ01000022">
    <property type="protein sequence ID" value="EME70142.1"/>
    <property type="molecule type" value="Genomic_DNA"/>
</dbReference>
<name>M2ZS29_9PROT</name>
<evidence type="ECO:0000256" key="1">
    <source>
        <dbReference type="SAM" id="MobiDB-lite"/>
    </source>
</evidence>
<protein>
    <recommendedName>
        <fullName evidence="4">Lipoprotein</fullName>
    </recommendedName>
</protein>
<feature type="region of interest" description="Disordered" evidence="1">
    <location>
        <begin position="49"/>
        <end position="70"/>
    </location>
</feature>
<comment type="caution">
    <text evidence="2">The sequence shown here is derived from an EMBL/GenBank/DDBJ whole genome shotgun (WGS) entry which is preliminary data.</text>
</comment>
<dbReference type="Proteomes" id="UP000011744">
    <property type="component" value="Unassembled WGS sequence"/>
</dbReference>
<organism evidence="2 3">
    <name type="scientific">Paramagnetospirillum caucaseum</name>
    <dbReference type="NCBI Taxonomy" id="1244869"/>
    <lineage>
        <taxon>Bacteria</taxon>
        <taxon>Pseudomonadati</taxon>
        <taxon>Pseudomonadota</taxon>
        <taxon>Alphaproteobacteria</taxon>
        <taxon>Rhodospirillales</taxon>
        <taxon>Magnetospirillaceae</taxon>
        <taxon>Paramagnetospirillum</taxon>
    </lineage>
</organism>
<keyword evidence="3" id="KW-1185">Reference proteome</keyword>
<proteinExistence type="predicted"/>
<dbReference type="STRING" id="1244869.H261_10064"/>
<accession>M2ZS29</accession>
<evidence type="ECO:0000313" key="3">
    <source>
        <dbReference type="Proteomes" id="UP000011744"/>
    </source>
</evidence>